<dbReference type="AlphaFoldDB" id="A0A1J0R947"/>
<dbReference type="EMBL" id="KX700443">
    <property type="protein sequence ID" value="APD74399.1"/>
    <property type="molecule type" value="Genomic_DNA"/>
</dbReference>
<sequence length="261" mass="27864">MSPPDERKLFGPVLAAATTLQTEGEAQLTENLGTIIDGIHAIAELASAENIVNEAAKIEVPTTPQTALNSFLTAEQGKQIVTNIPTAAATECDSQNFASRKEDQTPNKFETAIALPLFFIQKNEASTKPTDDPRICGNDNTGEGVCEDTVNIQTTTQLAIKGGAITAQSKGAVSRKTDGTDEYTPASLASANAIPPQVFFTSRLTKAKKAEMAAAKLNFKVEKLTETGLTGSADFQIAVMQIFLAEQDRQKKQTNKQQSTT</sequence>
<reference evidence="1" key="1">
    <citation type="submission" date="2016-08" db="EMBL/GenBank/DDBJ databases">
        <title>VSG repertoire of Trypanosoma brucei EATRO 1125.</title>
        <authorList>
            <person name="Cross G.A."/>
        </authorList>
    </citation>
    <scope>NUCLEOTIDE SEQUENCE</scope>
    <source>
        <strain evidence="1">EATRO 1125</strain>
    </source>
</reference>
<dbReference type="VEuPathDB" id="TriTrypDB:Tb427_000423700"/>
<evidence type="ECO:0000313" key="1">
    <source>
        <dbReference type="EMBL" id="APD74399.1"/>
    </source>
</evidence>
<protein>
    <submittedName>
        <fullName evidence="1">Variant surface glycoprotein 1125.3007</fullName>
    </submittedName>
</protein>
<accession>A0A1J0R947</accession>
<name>A0A1J0R947_9TRYP</name>
<organism evidence="1">
    <name type="scientific">Trypanosoma brucei</name>
    <dbReference type="NCBI Taxonomy" id="5691"/>
    <lineage>
        <taxon>Eukaryota</taxon>
        <taxon>Discoba</taxon>
        <taxon>Euglenozoa</taxon>
        <taxon>Kinetoplastea</taxon>
        <taxon>Metakinetoplastina</taxon>
        <taxon>Trypanosomatida</taxon>
        <taxon>Trypanosomatidae</taxon>
        <taxon>Trypanosoma</taxon>
    </lineage>
</organism>
<proteinExistence type="predicted"/>